<accession>A0A8J6E1W5</accession>
<dbReference type="EMBL" id="JAHDYR010000019">
    <property type="protein sequence ID" value="KAG9393968.1"/>
    <property type="molecule type" value="Genomic_DNA"/>
</dbReference>
<evidence type="ECO:0000256" key="2">
    <source>
        <dbReference type="ARBA" id="ARBA00005988"/>
    </source>
</evidence>
<feature type="compositionally biased region" description="Basic residues" evidence="5">
    <location>
        <begin position="807"/>
        <end position="816"/>
    </location>
</feature>
<feature type="active site" description="Proton donor/acceptor" evidence="3">
    <location>
        <position position="671"/>
    </location>
</feature>
<dbReference type="Pfam" id="PF18027">
    <property type="entry name" value="Pepdidase_M14_N"/>
    <property type="match status" value="1"/>
</dbReference>
<keyword evidence="7" id="KW-0645">Protease</keyword>
<evidence type="ECO:0000259" key="6">
    <source>
        <dbReference type="PROSITE" id="PS52035"/>
    </source>
</evidence>
<dbReference type="PANTHER" id="PTHR12756">
    <property type="entry name" value="CYTOSOLIC CARBOXYPEPTIDASE"/>
    <property type="match status" value="1"/>
</dbReference>
<evidence type="ECO:0000256" key="5">
    <source>
        <dbReference type="SAM" id="MobiDB-lite"/>
    </source>
</evidence>
<dbReference type="OrthoDB" id="10253041at2759"/>
<keyword evidence="7" id="KW-0121">Carboxypeptidase</keyword>
<dbReference type="InterPro" id="IPR050821">
    <property type="entry name" value="Cytosolic_carboxypeptidase"/>
</dbReference>
<dbReference type="PROSITE" id="PS52035">
    <property type="entry name" value="PEPTIDASE_M14"/>
    <property type="match status" value="1"/>
</dbReference>
<feature type="domain" description="Peptidase M14" evidence="6">
    <location>
        <begin position="436"/>
        <end position="707"/>
    </location>
</feature>
<feature type="compositionally biased region" description="Basic residues" evidence="5">
    <location>
        <begin position="748"/>
        <end position="771"/>
    </location>
</feature>
<dbReference type="GO" id="GO:0004181">
    <property type="term" value="F:metallocarboxypeptidase activity"/>
    <property type="evidence" value="ECO:0007669"/>
    <property type="project" value="InterPro"/>
</dbReference>
<keyword evidence="8" id="KW-1185">Reference proteome</keyword>
<evidence type="ECO:0000313" key="7">
    <source>
        <dbReference type="EMBL" id="KAG9393968.1"/>
    </source>
</evidence>
<dbReference type="PANTHER" id="PTHR12756:SF45">
    <property type="entry name" value="CYTOSOLIC CARBOXYPEPTIDASE NNA1"/>
    <property type="match status" value="1"/>
</dbReference>
<dbReference type="InterPro" id="IPR040626">
    <property type="entry name" value="Pepdidase_M14_N"/>
</dbReference>
<feature type="coiled-coil region" evidence="4">
    <location>
        <begin position="25"/>
        <end position="52"/>
    </location>
</feature>
<organism evidence="7 8">
    <name type="scientific">Carpediemonas membranifera</name>
    <dbReference type="NCBI Taxonomy" id="201153"/>
    <lineage>
        <taxon>Eukaryota</taxon>
        <taxon>Metamonada</taxon>
        <taxon>Carpediemonas-like organisms</taxon>
        <taxon>Carpediemonas</taxon>
    </lineage>
</organism>
<dbReference type="Proteomes" id="UP000717585">
    <property type="component" value="Unassembled WGS sequence"/>
</dbReference>
<keyword evidence="7" id="KW-0378">Hydrolase</keyword>
<sequence>MDERHDSQRILRFSNNLDSLTETMASTKKQTVIRYENTLASLQEKFAEMENTRRSGTIEEQLRAITATFSETKLENETSVAMFTQTTRQLDSRLRQTLNSMGKERDEGRCRMEKALDGRIGLVEDTRRKFSPAQSFTNKTLLTDLDRLAKECEALVSGGRRADHAFEETIARDITELRAGMKRSLAVAQRRRNEMRSKFEAVVAGLDEAMAREASDRRESEHTLCGLVESACYRVSRAKALEEVIQRHLLADVERKSRSTMNTLVYDVDEANPRVRNQTMPHDRVHTVEDLVPWWISTGDDDDTLLFESRFESGNLGQAFRVADNEYNLYLHADTNTKGHTQWYYFSVKNTKRDATVKFNIVNLAKPDSLYNYGMRPLVLSKQQMDGANIGWRRACRNVCYFANGVRRRGSSSYYTLTFTYDFKSDGDTVYFAHCYPYTRTDLTYYLDRLELNPRIRQHIRRRALCRTISGDVCETVTISSFTNDPDALRKRRGLVISARVHPGETQSSWMMKGVLDYLTADTPDARLLRDNFVFKIIPMMNPDGVVLGNYRCNLAGNDLNRQWMRPDERLHPTVFNLKAAIERFTEARDVILFCDLHGHSRKKNIFMYGCNNSGNPDLRLKERIFPKLLNANAPSFSFEDCSFKVQKSKDSTARVVVWRALRVMNSFTMEASFCGPSYGRDDGFHFCQRTFEEMGSVLCESILDYCDPDTTRVDAIHQELSLQYPVEPDDVMMEDSEDSDDGDAKEGKKKKEKVGKKGKSKKGKKKRKIARTFSDMGADDTKEAVEVRPRSLSAATTRERPSRLKTGPRKGKKRG</sequence>
<dbReference type="Gene3D" id="3.40.630.10">
    <property type="entry name" value="Zn peptidases"/>
    <property type="match status" value="1"/>
</dbReference>
<evidence type="ECO:0000256" key="3">
    <source>
        <dbReference type="PROSITE-ProRule" id="PRU01379"/>
    </source>
</evidence>
<dbReference type="Pfam" id="PF00246">
    <property type="entry name" value="Peptidase_M14"/>
    <property type="match status" value="1"/>
</dbReference>
<evidence type="ECO:0000313" key="8">
    <source>
        <dbReference type="Proteomes" id="UP000717585"/>
    </source>
</evidence>
<dbReference type="GO" id="GO:0008270">
    <property type="term" value="F:zinc ion binding"/>
    <property type="evidence" value="ECO:0007669"/>
    <property type="project" value="InterPro"/>
</dbReference>
<feature type="compositionally biased region" description="Basic and acidic residues" evidence="5">
    <location>
        <begin position="780"/>
        <end position="790"/>
    </location>
</feature>
<comment type="similarity">
    <text evidence="2 3">Belongs to the peptidase M14 family.</text>
</comment>
<comment type="cofactor">
    <cofactor evidence="1">
        <name>Zn(2+)</name>
        <dbReference type="ChEBI" id="CHEBI:29105"/>
    </cofactor>
</comment>
<evidence type="ECO:0000256" key="4">
    <source>
        <dbReference type="SAM" id="Coils"/>
    </source>
</evidence>
<dbReference type="Gene3D" id="2.60.40.3120">
    <property type="match status" value="1"/>
</dbReference>
<dbReference type="SUPFAM" id="SSF53187">
    <property type="entry name" value="Zn-dependent exopeptidases"/>
    <property type="match status" value="1"/>
</dbReference>
<name>A0A8J6E1W5_9EUKA</name>
<comment type="caution">
    <text evidence="7">The sequence shown here is derived from an EMBL/GenBank/DDBJ whole genome shotgun (WGS) entry which is preliminary data.</text>
</comment>
<dbReference type="InterPro" id="IPR000834">
    <property type="entry name" value="Peptidase_M14"/>
</dbReference>
<feature type="region of interest" description="Disordered" evidence="5">
    <location>
        <begin position="725"/>
        <end position="816"/>
    </location>
</feature>
<keyword evidence="4" id="KW-0175">Coiled coil</keyword>
<protein>
    <submittedName>
        <fullName evidence="7">Zinc carboxypeptidase</fullName>
    </submittedName>
</protein>
<dbReference type="AlphaFoldDB" id="A0A8J6E1W5"/>
<proteinExistence type="inferred from homology"/>
<gene>
    <name evidence="7" type="ORF">J8273_4568</name>
</gene>
<dbReference type="GO" id="GO:0006508">
    <property type="term" value="P:proteolysis"/>
    <property type="evidence" value="ECO:0007669"/>
    <property type="project" value="InterPro"/>
</dbReference>
<feature type="compositionally biased region" description="Acidic residues" evidence="5">
    <location>
        <begin position="728"/>
        <end position="744"/>
    </location>
</feature>
<evidence type="ECO:0000256" key="1">
    <source>
        <dbReference type="ARBA" id="ARBA00001947"/>
    </source>
</evidence>
<reference evidence="7" key="1">
    <citation type="submission" date="2021-05" db="EMBL/GenBank/DDBJ databases">
        <title>A free-living protist that lacks canonical eukaryotic 1 DNA replication and segregation systems.</title>
        <authorList>
            <person name="Salas-Leiva D.E."/>
            <person name="Tromer E.C."/>
            <person name="Curtis B.A."/>
            <person name="Jerlstrom-Hultqvist J."/>
            <person name="Kolisko M."/>
            <person name="Yi Z."/>
            <person name="Salas-Leiva J.S."/>
            <person name="Gallot-Lavallee L."/>
            <person name="Kops G.J.P.L."/>
            <person name="Archibald J.M."/>
            <person name="Simpson A.G.B."/>
            <person name="Roger A.J."/>
        </authorList>
    </citation>
    <scope>NUCLEOTIDE SEQUENCE</scope>
    <source>
        <strain evidence="7">BICM</strain>
    </source>
</reference>